<protein>
    <submittedName>
        <fullName evidence="3">NUDIX domain-containing protein</fullName>
    </submittedName>
</protein>
<proteinExistence type="predicted"/>
<name>A0ABQ6R9F3_9STAP</name>
<evidence type="ECO:0000256" key="1">
    <source>
        <dbReference type="ARBA" id="ARBA00022801"/>
    </source>
</evidence>
<dbReference type="Gene3D" id="3.90.79.10">
    <property type="entry name" value="Nucleoside Triphosphate Pyrophosphohydrolase"/>
    <property type="match status" value="1"/>
</dbReference>
<reference evidence="3 4" key="1">
    <citation type="submission" date="2019-09" db="EMBL/GenBank/DDBJ databases">
        <authorList>
            <person name="Mazhar S."/>
            <person name="Altermann E."/>
            <person name="Hill C."/>
            <person name="Mcauliffe O."/>
        </authorList>
    </citation>
    <scope>NUCLEOTIDE SEQUENCE [LARGE SCALE GENOMIC DNA]</scope>
    <source>
        <strain evidence="3 4">ATCC 51831</strain>
    </source>
</reference>
<organism evidence="3 4">
    <name type="scientific">Macrococcus equipercicus</name>
    <dbReference type="NCBI Taxonomy" id="69967"/>
    <lineage>
        <taxon>Bacteria</taxon>
        <taxon>Bacillati</taxon>
        <taxon>Bacillota</taxon>
        <taxon>Bacilli</taxon>
        <taxon>Bacillales</taxon>
        <taxon>Staphylococcaceae</taxon>
        <taxon>Macrococcus</taxon>
    </lineage>
</organism>
<dbReference type="PANTHER" id="PTHR21340:SF0">
    <property type="entry name" value="BIS(5'-NUCLEOSYL)-TETRAPHOSPHATASE [ASYMMETRICAL]"/>
    <property type="match status" value="1"/>
</dbReference>
<dbReference type="InterPro" id="IPR051325">
    <property type="entry name" value="Nudix_hydrolase_domain"/>
</dbReference>
<dbReference type="Proteomes" id="UP000295735">
    <property type="component" value="Unassembled WGS sequence"/>
</dbReference>
<dbReference type="SUPFAM" id="SSF55811">
    <property type="entry name" value="Nudix"/>
    <property type="match status" value="1"/>
</dbReference>
<keyword evidence="4" id="KW-1185">Reference proteome</keyword>
<evidence type="ECO:0000313" key="3">
    <source>
        <dbReference type="EMBL" id="KAA1039931.1"/>
    </source>
</evidence>
<keyword evidence="1" id="KW-0378">Hydrolase</keyword>
<dbReference type="PROSITE" id="PS51462">
    <property type="entry name" value="NUDIX"/>
    <property type="match status" value="1"/>
</dbReference>
<evidence type="ECO:0000313" key="4">
    <source>
        <dbReference type="Proteomes" id="UP000295735"/>
    </source>
</evidence>
<dbReference type="PANTHER" id="PTHR21340">
    <property type="entry name" value="DIADENOSINE 5,5-P1,P4-TETRAPHOSPHATE PYROPHOSPHOHYDROLASE MUTT"/>
    <property type="match status" value="1"/>
</dbReference>
<dbReference type="InterPro" id="IPR015797">
    <property type="entry name" value="NUDIX_hydrolase-like_dom_sf"/>
</dbReference>
<gene>
    <name evidence="3" type="ORF">ERX35_002785</name>
</gene>
<comment type="caution">
    <text evidence="3">The sequence shown here is derived from an EMBL/GenBank/DDBJ whole genome shotgun (WGS) entry which is preliminary data.</text>
</comment>
<dbReference type="CDD" id="cd04690">
    <property type="entry name" value="NUDIX_Hydrolase"/>
    <property type="match status" value="1"/>
</dbReference>
<sequence>MNKYVCANLVNIVDDKILLVKVRENEKYYLPGGKIEKGENDIQALIREIKEELSVTLEENKITYLDTITAPAYPDNENQVELRCYIYENLEKIIKSNEITDIQYIDMAKENLIAPAVNILIKKRFRKFISIDK</sequence>
<evidence type="ECO:0000259" key="2">
    <source>
        <dbReference type="PROSITE" id="PS51462"/>
    </source>
</evidence>
<dbReference type="Pfam" id="PF00293">
    <property type="entry name" value="NUDIX"/>
    <property type="match status" value="1"/>
</dbReference>
<dbReference type="InterPro" id="IPR000086">
    <property type="entry name" value="NUDIX_hydrolase_dom"/>
</dbReference>
<accession>A0ABQ6R9F3</accession>
<dbReference type="RefSeq" id="WP_149458399.1">
    <property type="nucleotide sequence ID" value="NZ_SCWC02000002.1"/>
</dbReference>
<dbReference type="EMBL" id="SCWC02000002">
    <property type="protein sequence ID" value="KAA1039931.1"/>
    <property type="molecule type" value="Genomic_DNA"/>
</dbReference>
<feature type="domain" description="Nudix hydrolase" evidence="2">
    <location>
        <begin position="2"/>
        <end position="127"/>
    </location>
</feature>